<dbReference type="RefSeq" id="WP_099505229.1">
    <property type="nucleotide sequence ID" value="NZ_CP026653.1"/>
</dbReference>
<sequence length="276" mass="29738">MFKTTAKTTLPDLLRLTDPGIRERLQTLPASEVLIGLGTDGQPVSVDLDTESPHVLACTAGGGGTTTLLRTLTAQLLRHGAHALVLDRKRVSHRWAKGLPAVTYRADLADIHDALVALAAELKRRIDHADQHGDADDLPRLAVVFEGADHTLRKLTRHWDTVRQEDDPKTSPAVDALHELLFAGRQARIHVLFDGYPTAGTLGPGGHEQFSTVLLGRVPTSTFTRLAPHIGPAPKASTHRGRFHAVQGFTADQTQVLFLTDAEAAAWVTATAAGEI</sequence>
<protein>
    <recommendedName>
        <fullName evidence="3">FtsK domain-containing protein</fullName>
    </recommendedName>
</protein>
<gene>
    <name evidence="1" type="ORF">C4B68_40045</name>
</gene>
<geneLocation type="plasmid" evidence="1 2">
    <name>unnamed1</name>
</geneLocation>
<organism evidence="1 2">
    <name type="scientific">Streptomyces dengpaensis</name>
    <dbReference type="NCBI Taxonomy" id="2049881"/>
    <lineage>
        <taxon>Bacteria</taxon>
        <taxon>Bacillati</taxon>
        <taxon>Actinomycetota</taxon>
        <taxon>Actinomycetes</taxon>
        <taxon>Kitasatosporales</taxon>
        <taxon>Streptomycetaceae</taxon>
        <taxon>Streptomyces</taxon>
    </lineage>
</organism>
<proteinExistence type="predicted"/>
<keyword evidence="2" id="KW-1185">Reference proteome</keyword>
<accession>A0ABM6T4U5</accession>
<dbReference type="InterPro" id="IPR027417">
    <property type="entry name" value="P-loop_NTPase"/>
</dbReference>
<keyword evidence="1" id="KW-0614">Plasmid</keyword>
<evidence type="ECO:0008006" key="3">
    <source>
        <dbReference type="Google" id="ProtNLM"/>
    </source>
</evidence>
<dbReference type="Proteomes" id="UP000238413">
    <property type="component" value="Plasmid unnamed1"/>
</dbReference>
<name>A0ABM6T4U5_9ACTN</name>
<evidence type="ECO:0000313" key="1">
    <source>
        <dbReference type="EMBL" id="AVH61709.1"/>
    </source>
</evidence>
<dbReference type="SUPFAM" id="SSF52540">
    <property type="entry name" value="P-loop containing nucleoside triphosphate hydrolases"/>
    <property type="match status" value="1"/>
</dbReference>
<dbReference type="Gene3D" id="3.40.50.300">
    <property type="entry name" value="P-loop containing nucleotide triphosphate hydrolases"/>
    <property type="match status" value="1"/>
</dbReference>
<reference evidence="1 2" key="1">
    <citation type="submission" date="2018-02" db="EMBL/GenBank/DDBJ databases">
        <title>Complete genome sequence of Streptomyces dengpaensis, the producer of angucyclines.</title>
        <authorList>
            <person name="Yumei L."/>
        </authorList>
    </citation>
    <scope>NUCLEOTIDE SEQUENCE [LARGE SCALE GENOMIC DNA]</scope>
    <source>
        <strain evidence="1 2">XZHG99</strain>
        <plasmid evidence="1 2">unnamed1</plasmid>
    </source>
</reference>
<evidence type="ECO:0000313" key="2">
    <source>
        <dbReference type="Proteomes" id="UP000238413"/>
    </source>
</evidence>
<dbReference type="EMBL" id="CP026653">
    <property type="protein sequence ID" value="AVH61709.1"/>
    <property type="molecule type" value="Genomic_DNA"/>
</dbReference>